<protein>
    <recommendedName>
        <fullName evidence="4">HNH nuclease domain-containing protein</fullName>
    </recommendedName>
</protein>
<dbReference type="PANTHER" id="PTHR31977">
    <property type="entry name" value="UPF0696 PROTEIN C11ORF68"/>
    <property type="match status" value="1"/>
</dbReference>
<evidence type="ECO:0000313" key="2">
    <source>
        <dbReference type="EMBL" id="KDQ16414.1"/>
    </source>
</evidence>
<dbReference type="Proteomes" id="UP000027195">
    <property type="component" value="Unassembled WGS sequence"/>
</dbReference>
<dbReference type="CDD" id="cd00085">
    <property type="entry name" value="HNHc"/>
    <property type="match status" value="1"/>
</dbReference>
<dbReference type="HOGENOM" id="CLU_652215_0_0_1"/>
<dbReference type="OrthoDB" id="10067381at2759"/>
<dbReference type="InParanoid" id="A0A067MLK8"/>
<dbReference type="Gene3D" id="3.30.760.10">
    <property type="entry name" value="RNA Cap, Translation Initiation Factor Eif4e"/>
    <property type="match status" value="1"/>
</dbReference>
<keyword evidence="3" id="KW-1185">Reference proteome</keyword>
<reference evidence="3" key="1">
    <citation type="journal article" date="2014" name="Proc. Natl. Acad. Sci. U.S.A.">
        <title>Extensive sampling of basidiomycete genomes demonstrates inadequacy of the white-rot/brown-rot paradigm for wood decay fungi.</title>
        <authorList>
            <person name="Riley R."/>
            <person name="Salamov A.A."/>
            <person name="Brown D.W."/>
            <person name="Nagy L.G."/>
            <person name="Floudas D."/>
            <person name="Held B.W."/>
            <person name="Levasseur A."/>
            <person name="Lombard V."/>
            <person name="Morin E."/>
            <person name="Otillar R."/>
            <person name="Lindquist E.A."/>
            <person name="Sun H."/>
            <person name="LaButti K.M."/>
            <person name="Schmutz J."/>
            <person name="Jabbour D."/>
            <person name="Luo H."/>
            <person name="Baker S.E."/>
            <person name="Pisabarro A.G."/>
            <person name="Walton J.D."/>
            <person name="Blanchette R.A."/>
            <person name="Henrissat B."/>
            <person name="Martin F."/>
            <person name="Cullen D."/>
            <person name="Hibbett D.S."/>
            <person name="Grigoriev I.V."/>
        </authorList>
    </citation>
    <scope>NUCLEOTIDE SEQUENCE [LARGE SCALE GENOMIC DNA]</scope>
    <source>
        <strain evidence="3">FD-172 SS1</strain>
    </source>
</reference>
<dbReference type="PANTHER" id="PTHR31977:SF1">
    <property type="entry name" value="UPF0696 PROTEIN C11ORF68"/>
    <property type="match status" value="1"/>
</dbReference>
<proteinExistence type="inferred from homology"/>
<sequence>MNVDPLPSTQSSLRLSVTRIWGNRTIPVDSKEWRTLRANVLERDNRTCASCGYTSPHPRGRGLKIDHADGNASNNNPANLRVHCPPCEAIRHCGFAGMKGWLQLASSEMDQVEITHNTHRIFEETGVMPEVSAVDPRALSTEMTAIELANKLLGTDWECLTREEKGLRGFFTHDAADLFAITMYTDPRTALPQEQRLNPSDARANEILAIEQSLPWITFSPESHLTFPKFFAAWRPSATSQADVAWICVRNTRADDGDENSRPDRAVTTWDKICVDRRPSITDLDDLAQQFNIRTGKWLVFAPPADVDALWSRIGNATHAGTLGTAAKVSPRNGNENHVICVYTANYMDNADVDRVRVGLQRLGVKKTITYKPDIYTCCRVYKGNAWGISPVRYSG</sequence>
<dbReference type="EMBL" id="KL198027">
    <property type="protein sequence ID" value="KDQ16414.1"/>
    <property type="molecule type" value="Genomic_DNA"/>
</dbReference>
<dbReference type="SUPFAM" id="SSF55418">
    <property type="entry name" value="eIF4e-like"/>
    <property type="match status" value="1"/>
</dbReference>
<dbReference type="InterPro" id="IPR023398">
    <property type="entry name" value="TIF_eIF4e-like"/>
</dbReference>
<dbReference type="AlphaFoldDB" id="A0A067MLK8"/>
<evidence type="ECO:0000313" key="3">
    <source>
        <dbReference type="Proteomes" id="UP000027195"/>
    </source>
</evidence>
<evidence type="ECO:0008006" key="4">
    <source>
        <dbReference type="Google" id="ProtNLM"/>
    </source>
</evidence>
<evidence type="ECO:0000256" key="1">
    <source>
        <dbReference type="ARBA" id="ARBA00010568"/>
    </source>
</evidence>
<comment type="similarity">
    <text evidence="1">Belongs to the UPF0696 family.</text>
</comment>
<dbReference type="InterPro" id="IPR003615">
    <property type="entry name" value="HNH_nuc"/>
</dbReference>
<dbReference type="Pfam" id="PF08939">
    <property type="entry name" value="Bles03"/>
    <property type="match status" value="1"/>
</dbReference>
<dbReference type="InterPro" id="IPR015034">
    <property type="entry name" value="Bles03"/>
</dbReference>
<accession>A0A067MLK8</accession>
<gene>
    <name evidence="2" type="ORF">BOTBODRAFT_106952</name>
</gene>
<name>A0A067MLK8_BOTB1</name>
<organism evidence="2 3">
    <name type="scientific">Botryobasidium botryosum (strain FD-172 SS1)</name>
    <dbReference type="NCBI Taxonomy" id="930990"/>
    <lineage>
        <taxon>Eukaryota</taxon>
        <taxon>Fungi</taxon>
        <taxon>Dikarya</taxon>
        <taxon>Basidiomycota</taxon>
        <taxon>Agaricomycotina</taxon>
        <taxon>Agaricomycetes</taxon>
        <taxon>Cantharellales</taxon>
        <taxon>Botryobasidiaceae</taxon>
        <taxon>Botryobasidium</taxon>
    </lineage>
</organism>